<dbReference type="InterPro" id="IPR036271">
    <property type="entry name" value="Tet_transcr_reg_TetR-rel_C_sf"/>
</dbReference>
<dbReference type="InterPro" id="IPR039538">
    <property type="entry name" value="BetI_C"/>
</dbReference>
<name>A0ABD5VG69_9EURY</name>
<keyword evidence="1" id="KW-0678">Repressor</keyword>
<comment type="caution">
    <text evidence="7">The sequence shown here is derived from an EMBL/GenBank/DDBJ whole genome shotgun (WGS) entry which is preliminary data.</text>
</comment>
<dbReference type="SUPFAM" id="SSF48498">
    <property type="entry name" value="Tetracyclin repressor-like, C-terminal domain"/>
    <property type="match status" value="1"/>
</dbReference>
<dbReference type="PROSITE" id="PS50977">
    <property type="entry name" value="HTH_TETR_2"/>
    <property type="match status" value="1"/>
</dbReference>
<evidence type="ECO:0000313" key="7">
    <source>
        <dbReference type="EMBL" id="MFC6954066.1"/>
    </source>
</evidence>
<gene>
    <name evidence="7" type="ORF">ACFQGB_14445</name>
</gene>
<dbReference type="AlphaFoldDB" id="A0ABD5VG69"/>
<dbReference type="PANTHER" id="PTHR30055">
    <property type="entry name" value="HTH-TYPE TRANSCRIPTIONAL REGULATOR RUTR"/>
    <property type="match status" value="1"/>
</dbReference>
<dbReference type="Gene3D" id="1.10.357.10">
    <property type="entry name" value="Tetracycline Repressor, domain 2"/>
    <property type="match status" value="1"/>
</dbReference>
<feature type="DNA-binding region" description="H-T-H motif" evidence="5">
    <location>
        <begin position="33"/>
        <end position="52"/>
    </location>
</feature>
<dbReference type="Proteomes" id="UP001596395">
    <property type="component" value="Unassembled WGS sequence"/>
</dbReference>
<dbReference type="RefSeq" id="WP_336351008.1">
    <property type="nucleotide sequence ID" value="NZ_JAZAQL010000002.1"/>
</dbReference>
<dbReference type="InterPro" id="IPR050109">
    <property type="entry name" value="HTH-type_TetR-like_transc_reg"/>
</dbReference>
<dbReference type="Pfam" id="PF00440">
    <property type="entry name" value="TetR_N"/>
    <property type="match status" value="1"/>
</dbReference>
<feature type="domain" description="HTH tetR-type" evidence="6">
    <location>
        <begin position="10"/>
        <end position="70"/>
    </location>
</feature>
<keyword evidence="2" id="KW-0805">Transcription regulation</keyword>
<dbReference type="EMBL" id="JBHSXN010000002">
    <property type="protein sequence ID" value="MFC6954066.1"/>
    <property type="molecule type" value="Genomic_DNA"/>
</dbReference>
<evidence type="ECO:0000313" key="8">
    <source>
        <dbReference type="Proteomes" id="UP001596395"/>
    </source>
</evidence>
<evidence type="ECO:0000256" key="2">
    <source>
        <dbReference type="ARBA" id="ARBA00023015"/>
    </source>
</evidence>
<dbReference type="SUPFAM" id="SSF46689">
    <property type="entry name" value="Homeodomain-like"/>
    <property type="match status" value="1"/>
</dbReference>
<keyword evidence="4" id="KW-0804">Transcription</keyword>
<sequence>MSDSTTDDALDTRERMMLATLRVLGDHGYAGLSIQRIADEADLSKSSFYHFFDDKDDLLLSFLDFMLARYGLPFEQESPDGPKAELDAYLAFALDGVTGDIVIPLDDFDPGSGRPYVALRSQATFDDDYRGRFTDIDANIHDRLADVIERGIDQGVFRDVDVHATTELIMSVMLGSLFRRATSDQVDVDAVRTQLDTVLESHLYADD</sequence>
<keyword evidence="8" id="KW-1185">Reference proteome</keyword>
<dbReference type="PRINTS" id="PR00455">
    <property type="entry name" value="HTHTETR"/>
</dbReference>
<keyword evidence="3 5" id="KW-0238">DNA-binding</keyword>
<proteinExistence type="predicted"/>
<dbReference type="GO" id="GO:0003677">
    <property type="term" value="F:DNA binding"/>
    <property type="evidence" value="ECO:0007669"/>
    <property type="project" value="UniProtKB-UniRule"/>
</dbReference>
<evidence type="ECO:0000256" key="1">
    <source>
        <dbReference type="ARBA" id="ARBA00022491"/>
    </source>
</evidence>
<evidence type="ECO:0000256" key="3">
    <source>
        <dbReference type="ARBA" id="ARBA00023125"/>
    </source>
</evidence>
<organism evidence="7 8">
    <name type="scientific">Halorubellus litoreus</name>
    <dbReference type="NCBI Taxonomy" id="755308"/>
    <lineage>
        <taxon>Archaea</taxon>
        <taxon>Methanobacteriati</taxon>
        <taxon>Methanobacteriota</taxon>
        <taxon>Stenosarchaea group</taxon>
        <taxon>Halobacteria</taxon>
        <taxon>Halobacteriales</taxon>
        <taxon>Halorubellaceae</taxon>
        <taxon>Halorubellus</taxon>
    </lineage>
</organism>
<evidence type="ECO:0000256" key="5">
    <source>
        <dbReference type="PROSITE-ProRule" id="PRU00335"/>
    </source>
</evidence>
<evidence type="ECO:0000256" key="4">
    <source>
        <dbReference type="ARBA" id="ARBA00023163"/>
    </source>
</evidence>
<evidence type="ECO:0000259" key="6">
    <source>
        <dbReference type="PROSITE" id="PS50977"/>
    </source>
</evidence>
<reference evidence="7 8" key="1">
    <citation type="journal article" date="2019" name="Int. J. Syst. Evol. Microbiol.">
        <title>The Global Catalogue of Microorganisms (GCM) 10K type strain sequencing project: providing services to taxonomists for standard genome sequencing and annotation.</title>
        <authorList>
            <consortium name="The Broad Institute Genomics Platform"/>
            <consortium name="The Broad Institute Genome Sequencing Center for Infectious Disease"/>
            <person name="Wu L."/>
            <person name="Ma J."/>
        </authorList>
    </citation>
    <scope>NUCLEOTIDE SEQUENCE [LARGE SCALE GENOMIC DNA]</scope>
    <source>
        <strain evidence="7 8">GX26</strain>
    </source>
</reference>
<protein>
    <submittedName>
        <fullName evidence="7">TetR/AcrR family transcriptional regulator</fullName>
    </submittedName>
</protein>
<dbReference type="Pfam" id="PF13977">
    <property type="entry name" value="TetR_C_6"/>
    <property type="match status" value="1"/>
</dbReference>
<dbReference type="InterPro" id="IPR001647">
    <property type="entry name" value="HTH_TetR"/>
</dbReference>
<dbReference type="PANTHER" id="PTHR30055:SF234">
    <property type="entry name" value="HTH-TYPE TRANSCRIPTIONAL REGULATOR BETI"/>
    <property type="match status" value="1"/>
</dbReference>
<accession>A0ABD5VG69</accession>
<dbReference type="InterPro" id="IPR009057">
    <property type="entry name" value="Homeodomain-like_sf"/>
</dbReference>